<protein>
    <recommendedName>
        <fullName evidence="3">Cytochrome b5 heme-binding domain-containing protein</fullName>
    </recommendedName>
</protein>
<keyword evidence="2" id="KW-1185">Reference proteome</keyword>
<evidence type="ECO:0000313" key="1">
    <source>
        <dbReference type="EMBL" id="RZC65099.1"/>
    </source>
</evidence>
<dbReference type="EMBL" id="CM010720">
    <property type="protein sequence ID" value="RZC65099.1"/>
    <property type="molecule type" value="Genomic_DNA"/>
</dbReference>
<name>A0A4Y7JZH9_PAPSO</name>
<sequence>MPSHTVIMVVLVAAVVEDDIHYLFRHSYNCRNQKDFRIVGSSLMERYVYNVTNYLDDHPCGDDVLVNATVLVDGCGVVGGVGSNGGAGLTVVVVLLESELVVCYWYWS</sequence>
<dbReference type="Proteomes" id="UP000316621">
    <property type="component" value="Chromosome 6"/>
</dbReference>
<gene>
    <name evidence="1" type="ORF">C5167_008788</name>
</gene>
<proteinExistence type="predicted"/>
<dbReference type="InterPro" id="IPR036400">
    <property type="entry name" value="Cyt_B5-like_heme/steroid_sf"/>
</dbReference>
<dbReference type="SUPFAM" id="SSF55856">
    <property type="entry name" value="Cytochrome b5-like heme/steroid binding domain"/>
    <property type="match status" value="1"/>
</dbReference>
<organism evidence="1 2">
    <name type="scientific">Papaver somniferum</name>
    <name type="common">Opium poppy</name>
    <dbReference type="NCBI Taxonomy" id="3469"/>
    <lineage>
        <taxon>Eukaryota</taxon>
        <taxon>Viridiplantae</taxon>
        <taxon>Streptophyta</taxon>
        <taxon>Embryophyta</taxon>
        <taxon>Tracheophyta</taxon>
        <taxon>Spermatophyta</taxon>
        <taxon>Magnoliopsida</taxon>
        <taxon>Ranunculales</taxon>
        <taxon>Papaveraceae</taxon>
        <taxon>Papaveroideae</taxon>
        <taxon>Papaver</taxon>
    </lineage>
</organism>
<reference evidence="1 2" key="1">
    <citation type="journal article" date="2018" name="Science">
        <title>The opium poppy genome and morphinan production.</title>
        <authorList>
            <person name="Guo L."/>
            <person name="Winzer T."/>
            <person name="Yang X."/>
            <person name="Li Y."/>
            <person name="Ning Z."/>
            <person name="He Z."/>
            <person name="Teodor R."/>
            <person name="Lu Y."/>
            <person name="Bowser T.A."/>
            <person name="Graham I.A."/>
            <person name="Ye K."/>
        </authorList>
    </citation>
    <scope>NUCLEOTIDE SEQUENCE [LARGE SCALE GENOMIC DNA]</scope>
    <source>
        <strain evidence="2">cv. HN1</strain>
        <tissue evidence="1">Leaves</tissue>
    </source>
</reference>
<evidence type="ECO:0000313" key="2">
    <source>
        <dbReference type="Proteomes" id="UP000316621"/>
    </source>
</evidence>
<accession>A0A4Y7JZH9</accession>
<dbReference type="Gramene" id="RZC65099">
    <property type="protein sequence ID" value="RZC65099"/>
    <property type="gene ID" value="C5167_008788"/>
</dbReference>
<dbReference type="AlphaFoldDB" id="A0A4Y7JZH9"/>
<evidence type="ECO:0008006" key="3">
    <source>
        <dbReference type="Google" id="ProtNLM"/>
    </source>
</evidence>